<dbReference type="InterPro" id="IPR058240">
    <property type="entry name" value="rSAM_sf"/>
</dbReference>
<dbReference type="AlphaFoldDB" id="A0A1C3XJ75"/>
<dbReference type="RefSeq" id="WP_091964067.1">
    <property type="nucleotide sequence ID" value="NZ_FMAI01000016.1"/>
</dbReference>
<comment type="cofactor">
    <cofactor evidence="1">
        <name>[4Fe-4S] cluster</name>
        <dbReference type="ChEBI" id="CHEBI:49883"/>
    </cofactor>
</comment>
<organism evidence="7 8">
    <name type="scientific">Bradyrhizobium shewense</name>
    <dbReference type="NCBI Taxonomy" id="1761772"/>
    <lineage>
        <taxon>Bacteria</taxon>
        <taxon>Pseudomonadati</taxon>
        <taxon>Pseudomonadota</taxon>
        <taxon>Alphaproteobacteria</taxon>
        <taxon>Hyphomicrobiales</taxon>
        <taxon>Nitrobacteraceae</taxon>
        <taxon>Bradyrhizobium</taxon>
    </lineage>
</organism>
<dbReference type="InterPro" id="IPR007197">
    <property type="entry name" value="rSAM"/>
</dbReference>
<dbReference type="Gene3D" id="3.20.20.70">
    <property type="entry name" value="Aldolase class I"/>
    <property type="match status" value="1"/>
</dbReference>
<dbReference type="CDD" id="cd01335">
    <property type="entry name" value="Radical_SAM"/>
    <property type="match status" value="1"/>
</dbReference>
<evidence type="ECO:0000256" key="1">
    <source>
        <dbReference type="ARBA" id="ARBA00001966"/>
    </source>
</evidence>
<keyword evidence="2" id="KW-0949">S-adenosyl-L-methionine</keyword>
<evidence type="ECO:0000256" key="3">
    <source>
        <dbReference type="ARBA" id="ARBA00022723"/>
    </source>
</evidence>
<protein>
    <recommendedName>
        <fullName evidence="6">Radical SAM core domain-containing protein</fullName>
    </recommendedName>
</protein>
<evidence type="ECO:0000256" key="4">
    <source>
        <dbReference type="ARBA" id="ARBA00023004"/>
    </source>
</evidence>
<dbReference type="EMBL" id="FMAI01000016">
    <property type="protein sequence ID" value="SCB52024.1"/>
    <property type="molecule type" value="Genomic_DNA"/>
</dbReference>
<keyword evidence="3" id="KW-0479">Metal-binding</keyword>
<dbReference type="PROSITE" id="PS51918">
    <property type="entry name" value="RADICAL_SAM"/>
    <property type="match status" value="1"/>
</dbReference>
<dbReference type="InterPro" id="IPR023885">
    <property type="entry name" value="4Fe4S-binding_SPASM_dom"/>
</dbReference>
<evidence type="ECO:0000259" key="6">
    <source>
        <dbReference type="PROSITE" id="PS51918"/>
    </source>
</evidence>
<dbReference type="InterPro" id="IPR023867">
    <property type="entry name" value="Sulphatase_maturase_rSAM"/>
</dbReference>
<name>A0A1C3XJ75_9BRAD</name>
<dbReference type="SFLD" id="SFLDG01384">
    <property type="entry name" value="thioether_bond_formation_requi"/>
    <property type="match status" value="1"/>
</dbReference>
<dbReference type="PANTHER" id="PTHR43273">
    <property type="entry name" value="ANAEROBIC SULFATASE-MATURATING ENZYME HOMOLOG ASLB-RELATED"/>
    <property type="match status" value="1"/>
</dbReference>
<keyword evidence="8" id="KW-1185">Reference proteome</keyword>
<dbReference type="SFLD" id="SFLDG01067">
    <property type="entry name" value="SPASM/twitch_domain_containing"/>
    <property type="match status" value="1"/>
</dbReference>
<dbReference type="GO" id="GO:0051536">
    <property type="term" value="F:iron-sulfur cluster binding"/>
    <property type="evidence" value="ECO:0007669"/>
    <property type="project" value="UniProtKB-KW"/>
</dbReference>
<keyword evidence="4" id="KW-0408">Iron</keyword>
<proteinExistence type="predicted"/>
<keyword evidence="5" id="KW-0411">Iron-sulfur</keyword>
<evidence type="ECO:0000256" key="5">
    <source>
        <dbReference type="ARBA" id="ARBA00023014"/>
    </source>
</evidence>
<evidence type="ECO:0000313" key="8">
    <source>
        <dbReference type="Proteomes" id="UP000199184"/>
    </source>
</evidence>
<dbReference type="Proteomes" id="UP000199184">
    <property type="component" value="Unassembled WGS sequence"/>
</dbReference>
<dbReference type="NCBIfam" id="TIGR04085">
    <property type="entry name" value="rSAM_more_4Fe4S"/>
    <property type="match status" value="1"/>
</dbReference>
<dbReference type="SUPFAM" id="SSF102114">
    <property type="entry name" value="Radical SAM enzymes"/>
    <property type="match status" value="1"/>
</dbReference>
<dbReference type="GO" id="GO:0016491">
    <property type="term" value="F:oxidoreductase activity"/>
    <property type="evidence" value="ECO:0007669"/>
    <property type="project" value="InterPro"/>
</dbReference>
<sequence length="455" mass="49645">MATASPVEEIDRHAHTRPRSAKLHLFESEAGHFALDVESGNIHPLPARHANVLDATLRLGDPGRAELTALAFGIVTPAAMPAAAPASVPVKAISLAVAQTCNLGCTYCYAQQGTFGGTAGSMPPDVARAAIDRLVGEAASGESLTLAFMGGEPLVNRNTLHASTRYAASAAAARGVRIGFTMTTNATLLNHEDIALFEEYGFTLTVSLDGLEATHDSLRPFRSGKGSFEQVARNVKALFVAERRRYRVLARVTVTPKNLDLPEIMSGLLDMGFDAIMFSPMVSAPSGKDEMDAADLDRLLEQLIRCGDIFRESLRQGRILPFSNVTTTLQRIHFQQREQYPCGAGRGYMGVSAEGGLYACHRFVNDEDGLMGDVFTGVDQSRQSNWLDSRHLQKQSPCSTCWARYLCSGSCHYESIKRGRPACDYIRGWLNYCLVLYTELLRSNPDSLERILTVH</sequence>
<feature type="domain" description="Radical SAM core" evidence="6">
    <location>
        <begin position="87"/>
        <end position="323"/>
    </location>
</feature>
<dbReference type="SFLD" id="SFLDG01386">
    <property type="entry name" value="main_SPASM_domain-containing"/>
    <property type="match status" value="1"/>
</dbReference>
<evidence type="ECO:0000256" key="2">
    <source>
        <dbReference type="ARBA" id="ARBA00022691"/>
    </source>
</evidence>
<dbReference type="Pfam" id="PF04055">
    <property type="entry name" value="Radical_SAM"/>
    <property type="match status" value="1"/>
</dbReference>
<reference evidence="8" key="1">
    <citation type="submission" date="2016-08" db="EMBL/GenBank/DDBJ databases">
        <authorList>
            <person name="Varghese N."/>
            <person name="Submissions Spin"/>
        </authorList>
    </citation>
    <scope>NUCLEOTIDE SEQUENCE [LARGE SCALE GENOMIC DNA]</scope>
    <source>
        <strain evidence="8">ERR11</strain>
    </source>
</reference>
<dbReference type="InterPro" id="IPR013785">
    <property type="entry name" value="Aldolase_TIM"/>
</dbReference>
<dbReference type="SFLD" id="SFLDS00029">
    <property type="entry name" value="Radical_SAM"/>
    <property type="match status" value="1"/>
</dbReference>
<evidence type="ECO:0000313" key="7">
    <source>
        <dbReference type="EMBL" id="SCB52024.1"/>
    </source>
</evidence>
<dbReference type="GO" id="GO:0046872">
    <property type="term" value="F:metal ion binding"/>
    <property type="evidence" value="ECO:0007669"/>
    <property type="project" value="UniProtKB-KW"/>
</dbReference>
<accession>A0A1C3XJ75</accession>
<gene>
    <name evidence="7" type="ORF">GA0061098_1016138</name>
</gene>
<dbReference type="PANTHER" id="PTHR43273:SF8">
    <property type="entry name" value="RADICAL SAM DOMAIN PROTEIN"/>
    <property type="match status" value="1"/>
</dbReference>